<feature type="domain" description="RNA-binding S4" evidence="13">
    <location>
        <begin position="274"/>
        <end position="333"/>
    </location>
</feature>
<evidence type="ECO:0000256" key="1">
    <source>
        <dbReference type="ARBA" id="ARBA00023235"/>
    </source>
</evidence>
<dbReference type="CDD" id="cd00165">
    <property type="entry name" value="S4"/>
    <property type="match status" value="1"/>
</dbReference>
<dbReference type="InterPro" id="IPR042092">
    <property type="entry name" value="PsdUridine_s_RsuA/RluB/E/F_cat"/>
</dbReference>
<dbReference type="Gene3D" id="3.30.70.1560">
    <property type="entry name" value="Alpha-L RNA-binding motif"/>
    <property type="match status" value="1"/>
</dbReference>
<evidence type="ECO:0000256" key="12">
    <source>
        <dbReference type="SAM" id="MobiDB-lite"/>
    </source>
</evidence>
<proteinExistence type="predicted"/>
<dbReference type="NCBIfam" id="TIGR00093">
    <property type="entry name" value="pseudouridine synthase"/>
    <property type="match status" value="1"/>
</dbReference>
<evidence type="ECO:0000256" key="3">
    <source>
        <dbReference type="ARBA" id="ARBA00036535"/>
    </source>
</evidence>
<evidence type="ECO:0000256" key="6">
    <source>
        <dbReference type="ARBA" id="ARBA00041420"/>
    </source>
</evidence>
<evidence type="ECO:0000256" key="8">
    <source>
        <dbReference type="ARBA" id="ARBA00042843"/>
    </source>
</evidence>
<evidence type="ECO:0000256" key="10">
    <source>
        <dbReference type="ARBA" id="ARBA00043147"/>
    </source>
</evidence>
<dbReference type="SMART" id="SM00363">
    <property type="entry name" value="S4"/>
    <property type="match status" value="1"/>
</dbReference>
<dbReference type="InterPro" id="IPR036986">
    <property type="entry name" value="S4_RNA-bd_sf"/>
</dbReference>
<feature type="compositionally biased region" description="Low complexity" evidence="12">
    <location>
        <begin position="59"/>
        <end position="68"/>
    </location>
</feature>
<feature type="compositionally biased region" description="Basic and acidic residues" evidence="12">
    <location>
        <begin position="190"/>
        <end position="199"/>
    </location>
</feature>
<protein>
    <recommendedName>
        <fullName evidence="5">Dual-specificity RNA pseudouridine synthase RluF</fullName>
        <ecNumber evidence="4">5.4.99.21</ecNumber>
    </recommendedName>
    <alternativeName>
        <fullName evidence="7">23S rRNA pseudouridine(2604) synthase</fullName>
    </alternativeName>
    <alternativeName>
        <fullName evidence="9">Ribosomal large subunit pseudouridine synthase F</fullName>
    </alternativeName>
    <alternativeName>
        <fullName evidence="8">rRNA pseudouridylate synthase F</fullName>
    </alternativeName>
    <alternativeName>
        <fullName evidence="10">rRNA-uridine isomerase F</fullName>
    </alternativeName>
    <alternativeName>
        <fullName evidence="6">tRNA(Tyr) pseudouridine(35) synthase</fullName>
    </alternativeName>
</protein>
<comment type="catalytic activity">
    <reaction evidence="2">
        <text>uridine(35) in tRNA(Tyr) = pseudouridine(35) in tRNA(Tyr)</text>
        <dbReference type="Rhea" id="RHEA:60556"/>
        <dbReference type="Rhea" id="RHEA-COMP:15607"/>
        <dbReference type="Rhea" id="RHEA-COMP:15608"/>
        <dbReference type="ChEBI" id="CHEBI:65314"/>
        <dbReference type="ChEBI" id="CHEBI:65315"/>
    </reaction>
</comment>
<feature type="region of interest" description="Disordered" evidence="12">
    <location>
        <begin position="1"/>
        <end position="257"/>
    </location>
</feature>
<evidence type="ECO:0000259" key="13">
    <source>
        <dbReference type="SMART" id="SM00363"/>
    </source>
</evidence>
<evidence type="ECO:0000256" key="5">
    <source>
        <dbReference type="ARBA" id="ARBA00039989"/>
    </source>
</evidence>
<dbReference type="InterPro" id="IPR050343">
    <property type="entry name" value="RsuA_PseudoU_synthase"/>
</dbReference>
<dbReference type="Gene3D" id="3.10.290.10">
    <property type="entry name" value="RNA-binding S4 domain"/>
    <property type="match status" value="1"/>
</dbReference>
<dbReference type="PROSITE" id="PS50889">
    <property type="entry name" value="S4"/>
    <property type="match status" value="1"/>
</dbReference>
<organism evidence="14 15">
    <name type="scientific">Mycetohabitans rhizoxinica</name>
    <dbReference type="NCBI Taxonomy" id="412963"/>
    <lineage>
        <taxon>Bacteria</taxon>
        <taxon>Pseudomonadati</taxon>
        <taxon>Pseudomonadota</taxon>
        <taxon>Betaproteobacteria</taxon>
        <taxon>Burkholderiales</taxon>
        <taxon>Burkholderiaceae</taxon>
        <taxon>Mycetohabitans</taxon>
    </lineage>
</organism>
<dbReference type="EMBL" id="CP062176">
    <property type="protein sequence ID" value="WXK39379.1"/>
    <property type="molecule type" value="Genomic_DNA"/>
</dbReference>
<feature type="compositionally biased region" description="Low complexity" evidence="12">
    <location>
        <begin position="113"/>
        <end position="133"/>
    </location>
</feature>
<keyword evidence="11" id="KW-0694">RNA-binding</keyword>
<feature type="compositionally biased region" description="Low complexity" evidence="12">
    <location>
        <begin position="83"/>
        <end position="97"/>
    </location>
</feature>
<dbReference type="Pfam" id="PF01479">
    <property type="entry name" value="S4"/>
    <property type="match status" value="1"/>
</dbReference>
<dbReference type="Pfam" id="PF00849">
    <property type="entry name" value="PseudoU_synth_2"/>
    <property type="match status" value="1"/>
</dbReference>
<dbReference type="InterPro" id="IPR020094">
    <property type="entry name" value="TruA/RsuA/RluB/E/F_N"/>
</dbReference>
<evidence type="ECO:0000256" key="2">
    <source>
        <dbReference type="ARBA" id="ARBA00036390"/>
    </source>
</evidence>
<evidence type="ECO:0000256" key="9">
    <source>
        <dbReference type="ARBA" id="ARBA00042890"/>
    </source>
</evidence>
<evidence type="ECO:0000313" key="15">
    <source>
        <dbReference type="Proteomes" id="UP001493153"/>
    </source>
</evidence>
<evidence type="ECO:0000256" key="11">
    <source>
        <dbReference type="PROSITE-ProRule" id="PRU00182"/>
    </source>
</evidence>
<dbReference type="InterPro" id="IPR002942">
    <property type="entry name" value="S4_RNA-bd"/>
</dbReference>
<dbReference type="Gene3D" id="3.30.70.580">
    <property type="entry name" value="Pseudouridine synthase I, catalytic domain, N-terminal subdomain"/>
    <property type="match status" value="1"/>
</dbReference>
<evidence type="ECO:0000256" key="4">
    <source>
        <dbReference type="ARBA" id="ARBA00038922"/>
    </source>
</evidence>
<dbReference type="InterPro" id="IPR020103">
    <property type="entry name" value="PsdUridine_synth_cat_dom_sf"/>
</dbReference>
<dbReference type="Proteomes" id="UP001493153">
    <property type="component" value="Chromosome"/>
</dbReference>
<dbReference type="PANTHER" id="PTHR47683">
    <property type="entry name" value="PSEUDOURIDINE SYNTHASE FAMILY PROTEIN-RELATED"/>
    <property type="match status" value="1"/>
</dbReference>
<feature type="compositionally biased region" description="Basic and acidic residues" evidence="12">
    <location>
        <begin position="98"/>
        <end position="110"/>
    </location>
</feature>
<sequence>MRVKLTAKHPRPDSPSRQPVRPGAKRDATRRSAAQAPREGRDADQRAPAGRRPTPHPATPAGGNTTTASKRHGSVRADTPGNAVVPRRTAAGAPARADSGDRSDARDARRAPRLPGAASMPTPTSTSSSTSPSPDRRRTSARRLATAPTQARRTKRQDEVAAGEPFQGTDRGGRERGASAGKRTQAQAPARRDKPDHAGRKPRQSPAQALAERIGARSTAERSPARSPRERGGGTRQVKRAPMDWTRASRPRADAGVPRHDIHRGIEADVPGQMRLSKRMSELGLCSRREADEWIEKGWVRVDGQIVDTLGAKVTAAQHIDVLPNARAAQARQVTIVLNKPVGYVSGQPEGDYPPAVALITPANRWSDDPAPTRFSATHLRSLAPAGRLDIDSTGLLVLTQDGRIAKQLIGEQSEVEKEYLVRVRYGTHTQQVERYFPIDKLAQLREGLSLDGVRLKPAQVDWQNGEQLRFVLREGRKRQIRRMCELVGLEVVGLKRVRIGQLVLGALPSGKWRYLRADEHF</sequence>
<dbReference type="PANTHER" id="PTHR47683:SF2">
    <property type="entry name" value="RNA-BINDING S4 DOMAIN-CONTAINING PROTEIN"/>
    <property type="match status" value="1"/>
</dbReference>
<evidence type="ECO:0000313" key="14">
    <source>
        <dbReference type="EMBL" id="WXK39379.1"/>
    </source>
</evidence>
<accession>A0ABZ2Q0Q4</accession>
<comment type="catalytic activity">
    <reaction evidence="3">
        <text>uridine(2604) in 23S rRNA = pseudouridine(2604) in 23S rRNA</text>
        <dbReference type="Rhea" id="RHEA:38875"/>
        <dbReference type="Rhea" id="RHEA-COMP:10093"/>
        <dbReference type="Rhea" id="RHEA-COMP:10094"/>
        <dbReference type="ChEBI" id="CHEBI:65314"/>
        <dbReference type="ChEBI" id="CHEBI:65315"/>
        <dbReference type="EC" id="5.4.99.21"/>
    </reaction>
</comment>
<evidence type="ECO:0000256" key="7">
    <source>
        <dbReference type="ARBA" id="ARBA00041697"/>
    </source>
</evidence>
<reference evidence="14 15" key="1">
    <citation type="submission" date="2020-09" db="EMBL/GenBank/DDBJ databases">
        <title>Genome sequences of Mycetohabitans spp.</title>
        <authorList>
            <person name="Carter M.E."/>
            <person name="Carpenter S.C.D."/>
            <person name="Bogdanove A.J."/>
        </authorList>
    </citation>
    <scope>NUCLEOTIDE SEQUENCE [LARGE SCALE GENOMIC DNA]</scope>
    <source>
        <strain evidence="14 15">B12</strain>
    </source>
</reference>
<dbReference type="EC" id="5.4.99.21" evidence="4"/>
<dbReference type="SUPFAM" id="SSF55174">
    <property type="entry name" value="Alpha-L RNA-binding motif"/>
    <property type="match status" value="1"/>
</dbReference>
<dbReference type="SUPFAM" id="SSF55120">
    <property type="entry name" value="Pseudouridine synthase"/>
    <property type="match status" value="1"/>
</dbReference>
<dbReference type="InterPro" id="IPR000748">
    <property type="entry name" value="PsdUridine_synth_RsuA/RluB/E/F"/>
</dbReference>
<keyword evidence="1" id="KW-0413">Isomerase</keyword>
<name>A0ABZ2Q0Q4_9BURK</name>
<feature type="compositionally biased region" description="Basic and acidic residues" evidence="12">
    <location>
        <begin position="219"/>
        <end position="233"/>
    </location>
</feature>
<dbReference type="InterPro" id="IPR006145">
    <property type="entry name" value="PsdUridine_synth_RsuA/RluA"/>
</dbReference>
<gene>
    <name evidence="14" type="ORF">IHE29_08900</name>
</gene>
<keyword evidence="15" id="KW-1185">Reference proteome</keyword>